<accession>A0A7V2SZI5</accession>
<evidence type="ECO:0008006" key="2">
    <source>
        <dbReference type="Google" id="ProtNLM"/>
    </source>
</evidence>
<name>A0A7V2SZI5_LEUMU</name>
<organism evidence="1">
    <name type="scientific">Leucothrix mucor</name>
    <dbReference type="NCBI Taxonomy" id="45248"/>
    <lineage>
        <taxon>Bacteria</taxon>
        <taxon>Pseudomonadati</taxon>
        <taxon>Pseudomonadota</taxon>
        <taxon>Gammaproteobacteria</taxon>
        <taxon>Thiotrichales</taxon>
        <taxon>Thiotrichaceae</taxon>
        <taxon>Leucothrix</taxon>
    </lineage>
</organism>
<protein>
    <recommendedName>
        <fullName evidence="2">Fibronectin type-III domain-containing protein</fullName>
    </recommendedName>
</protein>
<dbReference type="Gene3D" id="2.60.40.10">
    <property type="entry name" value="Immunoglobulins"/>
    <property type="match status" value="3"/>
</dbReference>
<dbReference type="InterPro" id="IPR013783">
    <property type="entry name" value="Ig-like_fold"/>
</dbReference>
<gene>
    <name evidence="1" type="ORF">ENJ51_05875</name>
</gene>
<dbReference type="SUPFAM" id="SSF55486">
    <property type="entry name" value="Metalloproteases ('zincins'), catalytic domain"/>
    <property type="match status" value="1"/>
</dbReference>
<comment type="caution">
    <text evidence="1">The sequence shown here is derived from an EMBL/GenBank/DDBJ whole genome shotgun (WGS) entry which is preliminary data.</text>
</comment>
<evidence type="ECO:0000313" key="1">
    <source>
        <dbReference type="EMBL" id="HFC92324.1"/>
    </source>
</evidence>
<dbReference type="EMBL" id="DRMS01000224">
    <property type="protein sequence ID" value="HFC92324.1"/>
    <property type="molecule type" value="Genomic_DNA"/>
</dbReference>
<dbReference type="Gene3D" id="3.40.390.10">
    <property type="entry name" value="Collagenase (Catalytic Domain)"/>
    <property type="match status" value="1"/>
</dbReference>
<dbReference type="Proteomes" id="UP000885750">
    <property type="component" value="Unassembled WGS sequence"/>
</dbReference>
<proteinExistence type="predicted"/>
<dbReference type="InterPro" id="IPR024079">
    <property type="entry name" value="MetalloPept_cat_dom_sf"/>
</dbReference>
<reference evidence="1" key="1">
    <citation type="journal article" date="2020" name="mSystems">
        <title>Genome- and Community-Level Interaction Insights into Carbon Utilization and Element Cycling Functions of Hydrothermarchaeota in Hydrothermal Sediment.</title>
        <authorList>
            <person name="Zhou Z."/>
            <person name="Liu Y."/>
            <person name="Xu W."/>
            <person name="Pan J."/>
            <person name="Luo Z.H."/>
            <person name="Li M."/>
        </authorList>
    </citation>
    <scope>NUCLEOTIDE SEQUENCE [LARGE SCALE GENOMIC DNA]</scope>
    <source>
        <strain evidence="1">HyVt-493</strain>
    </source>
</reference>
<sequence length="693" mass="72528">MEIPPQKLEFLSVNLSKILILFFFSSLFLSSGVYADEKEVPDLPLMTSEFRLSAGGNTLIGGPLVPIVIDPVPSILSYIPAKISLENLNNADISQNSMLVASANATFNINFLAAGQADSTGKTCSTFPSTVQTVFTAVATIWGNIIQSSIPIKVNACWSSFSGNTLGYAGAATYGRDFTNAPIANTWYPVALANSLAGSDLAPSLPDINATFNSSYSWYYGIDGNTPQNKYDLLTVVLHEMGHGLGFLGFVEYSTTTGQGAWGGQGFPIAYDRFVKDGSGNQMINTAVYPNPSITLGTFLRSGNVLFTGANAVSANNGSGVKLYAPSTWQSGSSYSHLDYNTFINTLNQLMIPSVSTGKAVHDPGVVTKGLFKDIGWQISGGGGSTVPSKATLVSPSGTVTDATPTYTWNAVSGSTWYHLWVNSSSGTKVKQWYTAGSAGCSSGSGTCSITPTTTLSNGSHTWWIRTNNSVGNGLWSSGKVFSVVGGGGVPSQATLVSPSGTITDTTPTYTWNAVSGSTWYYLWVNSSSGTKVKQWYTAGSAGCSSGVGTCSITPSTTLGSGSHTWWIRTYNSAGKGPWSSGKVFSITGGGGVPSQATLVSPSGAITDTSPTYTWNAVSGSTWYYLWVNSSSGTKVKQWYTAGSAGCSSGVGTCSITPSTTFGSGSHTWWIRTYNSAGKGPWSSGKAFSVTGQ</sequence>
<dbReference type="AlphaFoldDB" id="A0A7V2SZI5"/>
<dbReference type="GO" id="GO:0008237">
    <property type="term" value="F:metallopeptidase activity"/>
    <property type="evidence" value="ECO:0007669"/>
    <property type="project" value="InterPro"/>
</dbReference>